<sequence>MSTTTSSSPTSTTSAAPSTTTTSGSTTSLTSSASLYLYTFLATLVLLLSVSAAIVVRSYILRRRQRLLIEEAIQNGNYFPPSQRARKFGEKPKLHDAYLSFRSGIQEKIRYENAGGSDMETGSWWRGTMPIAGALIRNSLNSRDAENSSEPPARPTLLSAWHQLSSRAIRSVLPPSSAFSQDSDLNMTPHASSQPPVTSPIDLASNCALVDGQKFNLAFLVAMPNPHGPCSMGEEGQLPHLEFGIAQVPVRVIPEET</sequence>
<name>J4H5E0_9APHY</name>
<evidence type="ECO:0000313" key="3">
    <source>
        <dbReference type="EMBL" id="CCM06574.1"/>
    </source>
</evidence>
<dbReference type="RefSeq" id="XP_012185857.1">
    <property type="nucleotide sequence ID" value="XM_012330467.1"/>
</dbReference>
<dbReference type="Proteomes" id="UP000006352">
    <property type="component" value="Unassembled WGS sequence"/>
</dbReference>
<gene>
    <name evidence="3" type="ORF">FIBRA_08852</name>
</gene>
<evidence type="ECO:0000256" key="2">
    <source>
        <dbReference type="SAM" id="Phobius"/>
    </source>
</evidence>
<feature type="region of interest" description="Disordered" evidence="1">
    <location>
        <begin position="1"/>
        <end position="28"/>
    </location>
</feature>
<keyword evidence="2" id="KW-0472">Membrane</keyword>
<reference evidence="3 4" key="1">
    <citation type="journal article" date="2012" name="Appl. Environ. Microbiol.">
        <title>Short-read sequencing for genomic analysis of the brown rot fungus Fibroporia radiculosa.</title>
        <authorList>
            <person name="Tang J.D."/>
            <person name="Perkins A.D."/>
            <person name="Sonstegard T.S."/>
            <person name="Schroeder S.G."/>
            <person name="Burgess S.C."/>
            <person name="Diehl S.V."/>
        </authorList>
    </citation>
    <scope>NUCLEOTIDE SEQUENCE [LARGE SCALE GENOMIC DNA]</scope>
    <source>
        <strain evidence="3 4">TFFH 294</strain>
    </source>
</reference>
<keyword evidence="2" id="KW-0812">Transmembrane</keyword>
<dbReference type="EMBL" id="HE797399">
    <property type="protein sequence ID" value="CCM06574.1"/>
    <property type="molecule type" value="Genomic_DNA"/>
</dbReference>
<proteinExistence type="predicted"/>
<dbReference type="OrthoDB" id="3256943at2759"/>
<evidence type="ECO:0000313" key="4">
    <source>
        <dbReference type="Proteomes" id="UP000006352"/>
    </source>
</evidence>
<organism evidence="3 4">
    <name type="scientific">Fibroporia radiculosa</name>
    <dbReference type="NCBI Taxonomy" id="599839"/>
    <lineage>
        <taxon>Eukaryota</taxon>
        <taxon>Fungi</taxon>
        <taxon>Dikarya</taxon>
        <taxon>Basidiomycota</taxon>
        <taxon>Agaricomycotina</taxon>
        <taxon>Agaricomycetes</taxon>
        <taxon>Polyporales</taxon>
        <taxon>Fibroporiaceae</taxon>
        <taxon>Fibroporia</taxon>
    </lineage>
</organism>
<dbReference type="HOGENOM" id="CLU_051368_1_0_1"/>
<dbReference type="InParanoid" id="J4H5E0"/>
<accession>J4H5E0</accession>
<dbReference type="AlphaFoldDB" id="J4H5E0"/>
<keyword evidence="4" id="KW-1185">Reference proteome</keyword>
<feature type="transmembrane region" description="Helical" evidence="2">
    <location>
        <begin position="35"/>
        <end position="56"/>
    </location>
</feature>
<keyword evidence="2" id="KW-1133">Transmembrane helix</keyword>
<protein>
    <submittedName>
        <fullName evidence="3">Uncharacterized protein</fullName>
    </submittedName>
</protein>
<evidence type="ECO:0000256" key="1">
    <source>
        <dbReference type="SAM" id="MobiDB-lite"/>
    </source>
</evidence>
<dbReference type="GeneID" id="24101474"/>